<dbReference type="RefSeq" id="WP_129229678.1">
    <property type="nucleotide sequence ID" value="NZ_QYBB01000061.1"/>
</dbReference>
<dbReference type="AlphaFoldDB" id="A0A4Q2U3C6"/>
<protein>
    <submittedName>
        <fullName evidence="2">Uncharacterized protein</fullName>
    </submittedName>
</protein>
<dbReference type="EMBL" id="QYBB01000061">
    <property type="protein sequence ID" value="RYC29246.1"/>
    <property type="molecule type" value="Genomic_DNA"/>
</dbReference>
<dbReference type="OrthoDB" id="7999178at2"/>
<accession>A0A4Q2U3C6</accession>
<keyword evidence="1" id="KW-0732">Signal</keyword>
<comment type="caution">
    <text evidence="2">The sequence shown here is derived from an EMBL/GenBank/DDBJ whole genome shotgun (WGS) entry which is preliminary data.</text>
</comment>
<organism evidence="2 3">
    <name type="scientific">Lichenibacterium minor</name>
    <dbReference type="NCBI Taxonomy" id="2316528"/>
    <lineage>
        <taxon>Bacteria</taxon>
        <taxon>Pseudomonadati</taxon>
        <taxon>Pseudomonadota</taxon>
        <taxon>Alphaproteobacteria</taxon>
        <taxon>Hyphomicrobiales</taxon>
        <taxon>Lichenihabitantaceae</taxon>
        <taxon>Lichenibacterium</taxon>
    </lineage>
</organism>
<keyword evidence="3" id="KW-1185">Reference proteome</keyword>
<dbReference type="Proteomes" id="UP000290759">
    <property type="component" value="Unassembled WGS sequence"/>
</dbReference>
<evidence type="ECO:0000313" key="3">
    <source>
        <dbReference type="Proteomes" id="UP000290759"/>
    </source>
</evidence>
<proteinExistence type="predicted"/>
<gene>
    <name evidence="2" type="ORF">D3273_24990</name>
</gene>
<reference evidence="2 3" key="2">
    <citation type="submission" date="2019-02" db="EMBL/GenBank/DDBJ databases">
        <title>'Lichenibacterium ramalinii' gen. nov. sp. nov., 'Lichenibacterium minor' gen. nov. sp. nov.</title>
        <authorList>
            <person name="Pankratov T."/>
        </authorList>
    </citation>
    <scope>NUCLEOTIDE SEQUENCE [LARGE SCALE GENOMIC DNA]</scope>
    <source>
        <strain evidence="2 3">RmlP026</strain>
    </source>
</reference>
<reference evidence="2 3" key="1">
    <citation type="submission" date="2018-12" db="EMBL/GenBank/DDBJ databases">
        <authorList>
            <person name="Grouzdev D.S."/>
            <person name="Krutkina M.S."/>
        </authorList>
    </citation>
    <scope>NUCLEOTIDE SEQUENCE [LARGE SCALE GENOMIC DNA]</scope>
    <source>
        <strain evidence="2 3">RmlP026</strain>
    </source>
</reference>
<name>A0A4Q2U3C6_9HYPH</name>
<sequence length="99" mass="10273">MRALVIGAALTALALLAAASSQAADTMKTGLKPFNVTIRVFDPTKGVESGRDYVLPVDSPDEEHAIASTTANAASFTTTMGGARPLPVAFTCIKIEPRP</sequence>
<evidence type="ECO:0000256" key="1">
    <source>
        <dbReference type="SAM" id="SignalP"/>
    </source>
</evidence>
<evidence type="ECO:0000313" key="2">
    <source>
        <dbReference type="EMBL" id="RYC29246.1"/>
    </source>
</evidence>
<feature type="chain" id="PRO_5020233118" evidence="1">
    <location>
        <begin position="24"/>
        <end position="99"/>
    </location>
</feature>
<feature type="signal peptide" evidence="1">
    <location>
        <begin position="1"/>
        <end position="23"/>
    </location>
</feature>